<sequence length="147" mass="17342">MFFSKTNNFYFNPYSEAVNTYSKHKPKIKKTRLCDVWFDISNLVAGYLAQKEVVLKQNSKAQVFVYQLPEAIITRIIKSCSKKDDLILDLFSHSATTSAMCIRLRRNYLAIEQDQYFIDEANKRLERERIKKKTLQTRRLQHRKAAA</sequence>
<dbReference type="Gene3D" id="3.40.50.150">
    <property type="entry name" value="Vaccinia Virus protein VP39"/>
    <property type="match status" value="1"/>
</dbReference>
<dbReference type="InterPro" id="IPR029063">
    <property type="entry name" value="SAM-dependent_MTases_sf"/>
</dbReference>
<dbReference type="InterPro" id="IPR001091">
    <property type="entry name" value="RM_Methyltransferase"/>
</dbReference>
<dbReference type="InterPro" id="IPR002941">
    <property type="entry name" value="DNA_methylase_N4/N6"/>
</dbReference>
<evidence type="ECO:0000256" key="1">
    <source>
        <dbReference type="ARBA" id="ARBA00022603"/>
    </source>
</evidence>
<evidence type="ECO:0000259" key="3">
    <source>
        <dbReference type="Pfam" id="PF01555"/>
    </source>
</evidence>
<feature type="domain" description="DNA methylase N-4/N-6" evidence="3">
    <location>
        <begin position="2"/>
        <end position="123"/>
    </location>
</feature>
<dbReference type="Pfam" id="PF01555">
    <property type="entry name" value="N6_N4_Mtase"/>
    <property type="match status" value="1"/>
</dbReference>
<gene>
    <name evidence="4" type="ORF">LCGC14_2240150</name>
</gene>
<dbReference type="SUPFAM" id="SSF53335">
    <property type="entry name" value="S-adenosyl-L-methionine-dependent methyltransferases"/>
    <property type="match status" value="1"/>
</dbReference>
<proteinExistence type="predicted"/>
<dbReference type="GO" id="GO:0032259">
    <property type="term" value="P:methylation"/>
    <property type="evidence" value="ECO:0007669"/>
    <property type="project" value="UniProtKB-KW"/>
</dbReference>
<dbReference type="PRINTS" id="PR00508">
    <property type="entry name" value="S21N4MTFRASE"/>
</dbReference>
<dbReference type="GO" id="GO:0003677">
    <property type="term" value="F:DNA binding"/>
    <property type="evidence" value="ECO:0007669"/>
    <property type="project" value="InterPro"/>
</dbReference>
<reference evidence="4" key="1">
    <citation type="journal article" date="2015" name="Nature">
        <title>Complex archaea that bridge the gap between prokaryotes and eukaryotes.</title>
        <authorList>
            <person name="Spang A."/>
            <person name="Saw J.H."/>
            <person name="Jorgensen S.L."/>
            <person name="Zaremba-Niedzwiedzka K."/>
            <person name="Martijn J."/>
            <person name="Lind A.E."/>
            <person name="van Eijk R."/>
            <person name="Schleper C."/>
            <person name="Guy L."/>
            <person name="Ettema T.J."/>
        </authorList>
    </citation>
    <scope>NUCLEOTIDE SEQUENCE</scope>
</reference>
<evidence type="ECO:0000256" key="2">
    <source>
        <dbReference type="ARBA" id="ARBA00022679"/>
    </source>
</evidence>
<dbReference type="GO" id="GO:0008170">
    <property type="term" value="F:N-methyltransferase activity"/>
    <property type="evidence" value="ECO:0007669"/>
    <property type="project" value="InterPro"/>
</dbReference>
<keyword evidence="2" id="KW-0808">Transferase</keyword>
<dbReference type="EMBL" id="LAZR01030322">
    <property type="protein sequence ID" value="KKL56962.1"/>
    <property type="molecule type" value="Genomic_DNA"/>
</dbReference>
<protein>
    <recommendedName>
        <fullName evidence="3">DNA methylase N-4/N-6 domain-containing protein</fullName>
    </recommendedName>
</protein>
<name>A0A0F9G0P8_9ZZZZ</name>
<comment type="caution">
    <text evidence="4">The sequence shown here is derived from an EMBL/GenBank/DDBJ whole genome shotgun (WGS) entry which is preliminary data.</text>
</comment>
<accession>A0A0F9G0P8</accession>
<dbReference type="AlphaFoldDB" id="A0A0F9G0P8"/>
<organism evidence="4">
    <name type="scientific">marine sediment metagenome</name>
    <dbReference type="NCBI Taxonomy" id="412755"/>
    <lineage>
        <taxon>unclassified sequences</taxon>
        <taxon>metagenomes</taxon>
        <taxon>ecological metagenomes</taxon>
    </lineage>
</organism>
<evidence type="ECO:0000313" key="4">
    <source>
        <dbReference type="EMBL" id="KKL56962.1"/>
    </source>
</evidence>
<keyword evidence="1" id="KW-0489">Methyltransferase</keyword>